<protein>
    <submittedName>
        <fullName evidence="3">Uncharacterized protein</fullName>
    </submittedName>
</protein>
<dbReference type="GO" id="GO:0008270">
    <property type="term" value="F:zinc ion binding"/>
    <property type="evidence" value="ECO:0007669"/>
    <property type="project" value="TreeGrafter"/>
</dbReference>
<dbReference type="GeneID" id="99727353"/>
<feature type="binding site" evidence="1">
    <location>
        <position position="132"/>
    </location>
    <ligand>
        <name>Zn(2+)</name>
        <dbReference type="ChEBI" id="CHEBI:29105"/>
    </ligand>
</feature>
<gene>
    <name evidence="3" type="ORF">AAV32_00525</name>
</gene>
<dbReference type="AlphaFoldDB" id="A0A171KVG0"/>
<keyword evidence="4" id="KW-1185">Reference proteome</keyword>
<dbReference type="InterPro" id="IPR036390">
    <property type="entry name" value="WH_DNA-bd_sf"/>
</dbReference>
<name>A0A171KVG0_9BURK</name>
<dbReference type="STRING" id="206506.AAV32_00525"/>
<dbReference type="InterPro" id="IPR002481">
    <property type="entry name" value="FUR"/>
</dbReference>
<dbReference type="InterPro" id="IPR036388">
    <property type="entry name" value="WH-like_DNA-bd_sf"/>
</dbReference>
<dbReference type="GO" id="GO:0000976">
    <property type="term" value="F:transcription cis-regulatory region binding"/>
    <property type="evidence" value="ECO:0007669"/>
    <property type="project" value="TreeGrafter"/>
</dbReference>
<keyword evidence="1" id="KW-0479">Metal-binding</keyword>
<proteinExistence type="predicted"/>
<dbReference type="RefSeq" id="WP_068366385.1">
    <property type="nucleotide sequence ID" value="NZ_CP169556.1"/>
</dbReference>
<feature type="binding site" evidence="1">
    <location>
        <position position="129"/>
    </location>
    <ligand>
        <name>Zn(2+)</name>
        <dbReference type="ChEBI" id="CHEBI:29105"/>
    </ligand>
</feature>
<evidence type="ECO:0000256" key="1">
    <source>
        <dbReference type="PIRSR" id="PIRSR602481-1"/>
    </source>
</evidence>
<feature type="binding site" evidence="2">
    <location>
        <position position="125"/>
    </location>
    <ligand>
        <name>Fe cation</name>
        <dbReference type="ChEBI" id="CHEBI:24875"/>
    </ligand>
</feature>
<dbReference type="Proteomes" id="UP000078084">
    <property type="component" value="Unassembled WGS sequence"/>
</dbReference>
<dbReference type="EMBL" id="LBNE01000001">
    <property type="protein sequence ID" value="KKO72877.1"/>
    <property type="molecule type" value="Genomic_DNA"/>
</dbReference>
<accession>A0A171KVG0</accession>
<comment type="cofactor">
    <cofactor evidence="2">
        <name>Mn(2+)</name>
        <dbReference type="ChEBI" id="CHEBI:29035"/>
    </cofactor>
    <cofactor evidence="2">
        <name>Fe(2+)</name>
        <dbReference type="ChEBI" id="CHEBI:29033"/>
    </cofactor>
    <text evidence="2">Binds 1 Mn(2+) or Fe(2+) ion per subunit.</text>
</comment>
<evidence type="ECO:0000256" key="2">
    <source>
        <dbReference type="PIRSR" id="PIRSR602481-2"/>
    </source>
</evidence>
<dbReference type="GO" id="GO:1900376">
    <property type="term" value="P:regulation of secondary metabolite biosynthetic process"/>
    <property type="evidence" value="ECO:0007669"/>
    <property type="project" value="TreeGrafter"/>
</dbReference>
<comment type="caution">
    <text evidence="3">The sequence shown here is derived from an EMBL/GenBank/DDBJ whole genome shotgun (WGS) entry which is preliminary data.</text>
</comment>
<dbReference type="SUPFAM" id="SSF46785">
    <property type="entry name" value="Winged helix' DNA-binding domain"/>
    <property type="match status" value="1"/>
</dbReference>
<feature type="binding site" evidence="1">
    <location>
        <position position="169"/>
    </location>
    <ligand>
        <name>Zn(2+)</name>
        <dbReference type="ChEBI" id="CHEBI:29105"/>
    </ligand>
</feature>
<dbReference type="PANTHER" id="PTHR33202">
    <property type="entry name" value="ZINC UPTAKE REGULATION PROTEIN"/>
    <property type="match status" value="1"/>
</dbReference>
<reference evidence="3 4" key="1">
    <citation type="submission" date="2015-04" db="EMBL/GenBank/DDBJ databases">
        <title>Genome sequence of Kerstersia gyiorum CG1.</title>
        <authorList>
            <person name="Greninger A.L."/>
            <person name="Kozyreva V."/>
            <person name="Chaturvedi V."/>
        </authorList>
    </citation>
    <scope>NUCLEOTIDE SEQUENCE [LARGE SCALE GENOMIC DNA]</scope>
    <source>
        <strain evidence="3 4">CG1</strain>
    </source>
</reference>
<dbReference type="PANTHER" id="PTHR33202:SF7">
    <property type="entry name" value="FERRIC UPTAKE REGULATION PROTEIN"/>
    <property type="match status" value="1"/>
</dbReference>
<organism evidence="3 4">
    <name type="scientific">Kerstersia gyiorum</name>
    <dbReference type="NCBI Taxonomy" id="206506"/>
    <lineage>
        <taxon>Bacteria</taxon>
        <taxon>Pseudomonadati</taxon>
        <taxon>Pseudomonadota</taxon>
        <taxon>Betaproteobacteria</taxon>
        <taxon>Burkholderiales</taxon>
        <taxon>Alcaligenaceae</taxon>
        <taxon>Kerstersia</taxon>
    </lineage>
</organism>
<keyword evidence="2" id="KW-0408">Iron</keyword>
<evidence type="ECO:0000313" key="3">
    <source>
        <dbReference type="EMBL" id="KKO72877.1"/>
    </source>
</evidence>
<sequence>MYTEDLTVADVPHESGLTARTKARARTVRQDEPALSRLRDLRLRPTMARIAILQTMEAVAPEPLAAEEVLRHLLLRNVRTGLASVYRILRELEERGIVRREYRPSRNGAKTLHRLVQQHIDRQQDRLMCVECGGTVILDAPGLRDQLLRLADAQGLSLAGGPLIIQTVCASCSL</sequence>
<comment type="cofactor">
    <cofactor evidence="1">
        <name>Zn(2+)</name>
        <dbReference type="ChEBI" id="CHEBI:29105"/>
    </cofactor>
    <text evidence="1">Binds 1 zinc ion per subunit.</text>
</comment>
<keyword evidence="1" id="KW-0862">Zinc</keyword>
<feature type="binding site" evidence="1">
    <location>
        <position position="172"/>
    </location>
    <ligand>
        <name>Zn(2+)</name>
        <dbReference type="ChEBI" id="CHEBI:29105"/>
    </ligand>
</feature>
<dbReference type="Gene3D" id="1.10.10.10">
    <property type="entry name" value="Winged helix-like DNA-binding domain superfamily/Winged helix DNA-binding domain"/>
    <property type="match status" value="1"/>
</dbReference>
<evidence type="ECO:0000313" key="4">
    <source>
        <dbReference type="Proteomes" id="UP000078084"/>
    </source>
</evidence>
<dbReference type="GO" id="GO:0003700">
    <property type="term" value="F:DNA-binding transcription factor activity"/>
    <property type="evidence" value="ECO:0007669"/>
    <property type="project" value="InterPro"/>
</dbReference>
<dbReference type="Pfam" id="PF01475">
    <property type="entry name" value="FUR"/>
    <property type="match status" value="1"/>
</dbReference>
<dbReference type="GO" id="GO:0045892">
    <property type="term" value="P:negative regulation of DNA-templated transcription"/>
    <property type="evidence" value="ECO:0007669"/>
    <property type="project" value="TreeGrafter"/>
</dbReference>